<feature type="region of interest" description="Disordered" evidence="1">
    <location>
        <begin position="219"/>
        <end position="277"/>
    </location>
</feature>
<evidence type="ECO:0000256" key="1">
    <source>
        <dbReference type="SAM" id="MobiDB-lite"/>
    </source>
</evidence>
<feature type="region of interest" description="Disordered" evidence="1">
    <location>
        <begin position="291"/>
        <end position="331"/>
    </location>
</feature>
<comment type="caution">
    <text evidence="2">The sequence shown here is derived from an EMBL/GenBank/DDBJ whole genome shotgun (WGS) entry which is preliminary data.</text>
</comment>
<dbReference type="EMBL" id="MRZV01000410">
    <property type="protein sequence ID" value="PIK50626.1"/>
    <property type="molecule type" value="Genomic_DNA"/>
</dbReference>
<name>A0A2G8KRJ1_STIJA</name>
<accession>A0A2G8KRJ1</accession>
<dbReference type="AlphaFoldDB" id="A0A2G8KRJ1"/>
<feature type="region of interest" description="Disordered" evidence="1">
    <location>
        <begin position="155"/>
        <end position="184"/>
    </location>
</feature>
<sequence length="425" mass="46687">MVRLAYLFKLCKARLLQAHPSIRVKGFENVWEPVICTDRECEFREKSDHMHCPLCPLKVCSQDEAYIKMHFRVKHVDEGVDCEAGFFNLKCFSHCWVISCQKEKQVRTPHWHCHRCGSVSTKKNELQSHFESPKNKGKHDTVTQIVQNINLGMNDLKSKQKDKNLPSAQRPSNKHDVTTQTLSEPASVLLNRTLLKATRDNTKLRRQLKIVTAIMLIPGRNRNTQESSPPSNQPKVTTRSSQNGPSDVPVPETSIDVSVENDKPSNSALPSPARTCQNTTSVVTLPSVTVSLSSPSSLSSSSSSSSLDTDSSSDATEQLGGRNTDVTVTAPSVISRNDHLPIESTSLVTNCTASVRNQSSPYLSGDSISPASVTTSKETSSKHQCDENSLMMRTITSSQSPCSSSSFTNTSNSLCQSSPPEILVL</sequence>
<feature type="compositionally biased region" description="Polar residues" evidence="1">
    <location>
        <begin position="264"/>
        <end position="277"/>
    </location>
</feature>
<feature type="compositionally biased region" description="Low complexity" evidence="1">
    <location>
        <begin position="291"/>
        <end position="313"/>
    </location>
</feature>
<feature type="compositionally biased region" description="Polar residues" evidence="1">
    <location>
        <begin position="359"/>
        <end position="378"/>
    </location>
</feature>
<proteinExistence type="predicted"/>
<organism evidence="2 3">
    <name type="scientific">Stichopus japonicus</name>
    <name type="common">Sea cucumber</name>
    <dbReference type="NCBI Taxonomy" id="307972"/>
    <lineage>
        <taxon>Eukaryota</taxon>
        <taxon>Metazoa</taxon>
        <taxon>Echinodermata</taxon>
        <taxon>Eleutherozoa</taxon>
        <taxon>Echinozoa</taxon>
        <taxon>Holothuroidea</taxon>
        <taxon>Aspidochirotacea</taxon>
        <taxon>Aspidochirotida</taxon>
        <taxon>Stichopodidae</taxon>
        <taxon>Apostichopus</taxon>
    </lineage>
</organism>
<reference evidence="2 3" key="1">
    <citation type="journal article" date="2017" name="PLoS Biol.">
        <title>The sea cucumber genome provides insights into morphological evolution and visceral regeneration.</title>
        <authorList>
            <person name="Zhang X."/>
            <person name="Sun L."/>
            <person name="Yuan J."/>
            <person name="Sun Y."/>
            <person name="Gao Y."/>
            <person name="Zhang L."/>
            <person name="Li S."/>
            <person name="Dai H."/>
            <person name="Hamel J.F."/>
            <person name="Liu C."/>
            <person name="Yu Y."/>
            <person name="Liu S."/>
            <person name="Lin W."/>
            <person name="Guo K."/>
            <person name="Jin S."/>
            <person name="Xu P."/>
            <person name="Storey K.B."/>
            <person name="Huan P."/>
            <person name="Zhang T."/>
            <person name="Zhou Y."/>
            <person name="Zhang J."/>
            <person name="Lin C."/>
            <person name="Li X."/>
            <person name="Xing L."/>
            <person name="Huo D."/>
            <person name="Sun M."/>
            <person name="Wang L."/>
            <person name="Mercier A."/>
            <person name="Li F."/>
            <person name="Yang H."/>
            <person name="Xiang J."/>
        </authorList>
    </citation>
    <scope>NUCLEOTIDE SEQUENCE [LARGE SCALE GENOMIC DNA]</scope>
    <source>
        <strain evidence="2">Shaxun</strain>
        <tissue evidence="2">Muscle</tissue>
    </source>
</reference>
<dbReference type="OrthoDB" id="9882192at2759"/>
<keyword evidence="3" id="KW-1185">Reference proteome</keyword>
<feature type="region of interest" description="Disordered" evidence="1">
    <location>
        <begin position="359"/>
        <end position="380"/>
    </location>
</feature>
<evidence type="ECO:0000313" key="3">
    <source>
        <dbReference type="Proteomes" id="UP000230750"/>
    </source>
</evidence>
<dbReference type="Proteomes" id="UP000230750">
    <property type="component" value="Unassembled WGS sequence"/>
</dbReference>
<evidence type="ECO:0000313" key="2">
    <source>
        <dbReference type="EMBL" id="PIK50626.1"/>
    </source>
</evidence>
<protein>
    <recommendedName>
        <fullName evidence="4">C2H2-type domain-containing protein</fullName>
    </recommendedName>
</protein>
<evidence type="ECO:0008006" key="4">
    <source>
        <dbReference type="Google" id="ProtNLM"/>
    </source>
</evidence>
<gene>
    <name evidence="2" type="ORF">BSL78_12472</name>
</gene>
<feature type="compositionally biased region" description="Polar residues" evidence="1">
    <location>
        <begin position="221"/>
        <end position="245"/>
    </location>
</feature>